<dbReference type="PANTHER" id="PTHR43742">
    <property type="entry name" value="TRIMETHYLAMINE-N-OXIDE REDUCTASE"/>
    <property type="match status" value="1"/>
</dbReference>
<dbReference type="GO" id="GO:0016491">
    <property type="term" value="F:oxidoreductase activity"/>
    <property type="evidence" value="ECO:0007669"/>
    <property type="project" value="InterPro"/>
</dbReference>
<dbReference type="EMBL" id="CZRL01000099">
    <property type="protein sequence ID" value="CUS53930.1"/>
    <property type="molecule type" value="Genomic_DNA"/>
</dbReference>
<evidence type="ECO:0000256" key="1">
    <source>
        <dbReference type="ARBA" id="ARBA00010312"/>
    </source>
</evidence>
<dbReference type="InterPro" id="IPR006657">
    <property type="entry name" value="MoPterin_dinucl-bd_dom"/>
</dbReference>
<evidence type="ECO:0000256" key="3">
    <source>
        <dbReference type="ARBA" id="ARBA00023004"/>
    </source>
</evidence>
<dbReference type="CDD" id="cd02766">
    <property type="entry name" value="MopB_3"/>
    <property type="match status" value="1"/>
</dbReference>
<dbReference type="InterPro" id="IPR006656">
    <property type="entry name" value="Mopterin_OxRdtase"/>
</dbReference>
<evidence type="ECO:0000256" key="4">
    <source>
        <dbReference type="ARBA" id="ARBA00023014"/>
    </source>
</evidence>
<dbReference type="InterPro" id="IPR037920">
    <property type="entry name" value="YoaE_C"/>
</dbReference>
<accession>A0A170PRW0</accession>
<gene>
    <name evidence="6" type="ORF">MGWOODY_XGa15</name>
</gene>
<dbReference type="InterPro" id="IPR009010">
    <property type="entry name" value="Asp_de-COase-like_dom_sf"/>
</dbReference>
<organism evidence="6">
    <name type="scientific">hydrothermal vent metagenome</name>
    <dbReference type="NCBI Taxonomy" id="652676"/>
    <lineage>
        <taxon>unclassified sequences</taxon>
        <taxon>metagenomes</taxon>
        <taxon>ecological metagenomes</taxon>
    </lineage>
</organism>
<dbReference type="PANTHER" id="PTHR43742:SF6">
    <property type="entry name" value="OXIDOREDUCTASE YYAE-RELATED"/>
    <property type="match status" value="1"/>
</dbReference>
<dbReference type="Gene3D" id="3.40.50.740">
    <property type="match status" value="1"/>
</dbReference>
<keyword evidence="4" id="KW-0411">Iron-sulfur</keyword>
<feature type="domain" description="4Fe-4S Mo/W bis-MGD-type" evidence="5">
    <location>
        <begin position="3"/>
        <end position="61"/>
    </location>
</feature>
<dbReference type="Pfam" id="PF01568">
    <property type="entry name" value="Molydop_binding"/>
    <property type="match status" value="1"/>
</dbReference>
<reference evidence="6" key="1">
    <citation type="submission" date="2015-10" db="EMBL/GenBank/DDBJ databases">
        <authorList>
            <person name="Gilbert D.G."/>
        </authorList>
    </citation>
    <scope>NUCLEOTIDE SEQUENCE</scope>
</reference>
<dbReference type="InterPro" id="IPR006963">
    <property type="entry name" value="Mopterin_OxRdtase_4Fe-4S_dom"/>
</dbReference>
<comment type="similarity">
    <text evidence="1">Belongs to the prokaryotic molybdopterin-containing oxidoreductase family.</text>
</comment>
<dbReference type="Pfam" id="PF00384">
    <property type="entry name" value="Molybdopterin"/>
    <property type="match status" value="1"/>
</dbReference>
<keyword evidence="3" id="KW-0408">Iron</keyword>
<dbReference type="SUPFAM" id="SSF53706">
    <property type="entry name" value="Formate dehydrogenase/DMSO reductase, domains 1-3"/>
    <property type="match status" value="1"/>
</dbReference>
<evidence type="ECO:0000256" key="2">
    <source>
        <dbReference type="ARBA" id="ARBA00022723"/>
    </source>
</evidence>
<dbReference type="Pfam" id="PF04879">
    <property type="entry name" value="Molybdop_Fe4S4"/>
    <property type="match status" value="1"/>
</dbReference>
<dbReference type="PROSITE" id="PS51669">
    <property type="entry name" value="4FE4S_MOW_BIS_MGD"/>
    <property type="match status" value="1"/>
</dbReference>
<keyword evidence="2" id="KW-0479">Metal-binding</keyword>
<dbReference type="Gene3D" id="3.40.228.10">
    <property type="entry name" value="Dimethylsulfoxide Reductase, domain 2"/>
    <property type="match status" value="1"/>
</dbReference>
<evidence type="ECO:0000259" key="5">
    <source>
        <dbReference type="PROSITE" id="PS51669"/>
    </source>
</evidence>
<dbReference type="InterPro" id="IPR050612">
    <property type="entry name" value="Prok_Mopterin_Oxidored"/>
</dbReference>
<dbReference type="GO" id="GO:0046872">
    <property type="term" value="F:metal ion binding"/>
    <property type="evidence" value="ECO:0007669"/>
    <property type="project" value="UniProtKB-KW"/>
</dbReference>
<dbReference type="GO" id="GO:0051536">
    <property type="term" value="F:iron-sulfur cluster binding"/>
    <property type="evidence" value="ECO:0007669"/>
    <property type="project" value="UniProtKB-KW"/>
</dbReference>
<protein>
    <submittedName>
        <fullName evidence="6">Anaerobic dehydrogenases, typically selenocysteine-containing</fullName>
    </submittedName>
</protein>
<dbReference type="GO" id="GO:0043546">
    <property type="term" value="F:molybdopterin cofactor binding"/>
    <property type="evidence" value="ECO:0007669"/>
    <property type="project" value="InterPro"/>
</dbReference>
<dbReference type="Gene3D" id="3.30.2070.10">
    <property type="entry name" value="Formate dehydrogenase/DMSO reductase"/>
    <property type="match status" value="1"/>
</dbReference>
<evidence type="ECO:0000313" key="6">
    <source>
        <dbReference type="EMBL" id="CUS53930.1"/>
    </source>
</evidence>
<dbReference type="AlphaFoldDB" id="A0A170PRW0"/>
<sequence length="689" mass="76485">MNKPILYSACPHDCPSTCALEVELDQEGRIDRVRGAIENSYTNGVICSKVARYRERIHHPDRLTTPLRRKGGKQSGDFEPISWENALDETAERLLKAEQHYGSETVWPYFFAGTMGLVMRDGINRLRHAKHYSGEHKTICTTPSFNGFIAGTGKLAGVDPREMADSDQVILWGTNAASTQVNVMSHVLKGRQQRGACLVVVDTYNNATAKQADLFVCVRPGTDGALACAIMHVLFRDGFANWEYLNQYTDDPEGLEQHLKSRTPEWASAISGVDVKTIEKFAHMIGATPRTYFRLGYGFARQRNGAFNMHAVTSIAAVAGSWLNQGGGALHNNGDIYHWDKTLIEGLDVCDSKIRVLDMSRIGAILTGDNQALSEGPPVTALFIQNTNPMSVAPDLNKVHEGFLREDLFTCVHEQFMTETAMVADIVLPATMFLEHDDVYQGGGHQHIILGPKIIEPLGDCRSNHEVICELAHRLGAEHRGFHMTAREIIDQTLQDSGWGTLEHLESVHWIDCQPPFDESHYVNGFAHTNKRFHFSPNWSELEPQGFGPEDSVIPKFPDHVPVIEESTADMPFRLVTAPARHYLNSSFNETPTSIRREKQPTVMVHPDDVGSLGVHHGDEVRIGNSRGELTIVVQQFDGVQKGVVIVESIWPNKAFKEGKGINVLTGADPIAPNGGAAFHDNRIWIRPV</sequence>
<dbReference type="SUPFAM" id="SSF50692">
    <property type="entry name" value="ADC-like"/>
    <property type="match status" value="1"/>
</dbReference>
<dbReference type="Gene3D" id="2.40.40.20">
    <property type="match status" value="1"/>
</dbReference>
<dbReference type="SMART" id="SM00926">
    <property type="entry name" value="Molybdop_Fe4S4"/>
    <property type="match status" value="1"/>
</dbReference>
<dbReference type="CDD" id="cd02786">
    <property type="entry name" value="MopB_CT_3"/>
    <property type="match status" value="1"/>
</dbReference>
<proteinExistence type="inferred from homology"/>
<dbReference type="Gene3D" id="2.20.25.90">
    <property type="entry name" value="ADC-like domains"/>
    <property type="match status" value="1"/>
</dbReference>
<name>A0A170PRW0_9ZZZZ</name>